<dbReference type="PROSITE" id="PS51375">
    <property type="entry name" value="PPR"/>
    <property type="match status" value="3"/>
</dbReference>
<dbReference type="Proteomes" id="UP001454036">
    <property type="component" value="Unassembled WGS sequence"/>
</dbReference>
<dbReference type="Gene3D" id="1.25.40.10">
    <property type="entry name" value="Tetratricopeptide repeat domain"/>
    <property type="match status" value="3"/>
</dbReference>
<dbReference type="Pfam" id="PF01535">
    <property type="entry name" value="PPR"/>
    <property type="match status" value="1"/>
</dbReference>
<dbReference type="PANTHER" id="PTHR45717:SF5">
    <property type="entry name" value="PENTACOTRIPEPTIDE-REPEAT REGION OF PRORP DOMAIN-CONTAINING PROTEIN"/>
    <property type="match status" value="1"/>
</dbReference>
<feature type="repeat" description="PPR" evidence="3">
    <location>
        <begin position="345"/>
        <end position="379"/>
    </location>
</feature>
<protein>
    <recommendedName>
        <fullName evidence="6">Pentatricopeptide repeat-containing protein</fullName>
    </recommendedName>
</protein>
<dbReference type="PANTHER" id="PTHR45717">
    <property type="entry name" value="OS12G0527900 PROTEIN"/>
    <property type="match status" value="1"/>
</dbReference>
<gene>
    <name evidence="4" type="ORF">LIER_42153</name>
</gene>
<evidence type="ECO:0000256" key="2">
    <source>
        <dbReference type="ARBA" id="ARBA00022737"/>
    </source>
</evidence>
<evidence type="ECO:0000256" key="1">
    <source>
        <dbReference type="ARBA" id="ARBA00007626"/>
    </source>
</evidence>
<keyword evidence="2" id="KW-0677">Repeat</keyword>
<feature type="repeat" description="PPR" evidence="3">
    <location>
        <begin position="136"/>
        <end position="170"/>
    </location>
</feature>
<sequence length="470" mass="54372">MTNYRVATSRVIHRSLCTETISAAQGTSQSSREKKLYKKLSPLAHHNAPETEVAAILNEWNRTDKPLKRFELIRCIKSFRSRQDYHLALELIRWMETSDMGVNNSDRALEIDLLCKNEGIESAEKYFNELQQSAKTNKTYGALFSCYCREKNLDKALELFEKMKELGFVSTLDYNNLISVYLKTGQPQRLHSIVEEMEQTSVSLNIYTYNILINSYASMKDFDAVEGVLKKMKSKEIRYDWFTYGNLANIYINSGLLDKASSIIKEMENKKHLLNEEALQTMIGIHARTKNLSGVYTAWELLKSKCPTPSNKSYLIMLLTLFKMGESESIEKYFQEWEAGCSNYDVRLSNVLLEFYLNREMIEEANMLYERVQKRGREPNLKACEMLSNFFIKKGDINLALKHLDVGAKIAIPKKHKWYPTDETINRFLEYFEKGNDTENAMVFMECMKRIDRLDSAVYESLVGASVAST</sequence>
<dbReference type="Pfam" id="PF13041">
    <property type="entry name" value="PPR_2"/>
    <property type="match status" value="1"/>
</dbReference>
<name>A0AAV3RK68_LITER</name>
<dbReference type="InterPro" id="IPR011990">
    <property type="entry name" value="TPR-like_helical_dom_sf"/>
</dbReference>
<evidence type="ECO:0000256" key="3">
    <source>
        <dbReference type="PROSITE-ProRule" id="PRU00708"/>
    </source>
</evidence>
<accession>A0AAV3RK68</accession>
<dbReference type="EMBL" id="BAABME010028270">
    <property type="protein sequence ID" value="GAA0177804.1"/>
    <property type="molecule type" value="Genomic_DNA"/>
</dbReference>
<dbReference type="GO" id="GO:0003729">
    <property type="term" value="F:mRNA binding"/>
    <property type="evidence" value="ECO:0007669"/>
    <property type="project" value="UniProtKB-ARBA"/>
</dbReference>
<proteinExistence type="inferred from homology"/>
<reference evidence="4 5" key="1">
    <citation type="submission" date="2024-01" db="EMBL/GenBank/DDBJ databases">
        <title>The complete chloroplast genome sequence of Lithospermum erythrorhizon: insights into the phylogenetic relationship among Boraginaceae species and the maternal lineages of purple gromwells.</title>
        <authorList>
            <person name="Okada T."/>
            <person name="Watanabe K."/>
        </authorList>
    </citation>
    <scope>NUCLEOTIDE SEQUENCE [LARGE SCALE GENOMIC DNA]</scope>
</reference>
<evidence type="ECO:0000313" key="4">
    <source>
        <dbReference type="EMBL" id="GAA0177804.1"/>
    </source>
</evidence>
<evidence type="ECO:0000313" key="5">
    <source>
        <dbReference type="Proteomes" id="UP001454036"/>
    </source>
</evidence>
<feature type="repeat" description="PPR" evidence="3">
    <location>
        <begin position="205"/>
        <end position="239"/>
    </location>
</feature>
<comment type="caution">
    <text evidence="4">The sequence shown here is derived from an EMBL/GenBank/DDBJ whole genome shotgun (WGS) entry which is preliminary data.</text>
</comment>
<dbReference type="Pfam" id="PF13812">
    <property type="entry name" value="PPR_3"/>
    <property type="match status" value="1"/>
</dbReference>
<keyword evidence="5" id="KW-1185">Reference proteome</keyword>
<dbReference type="GO" id="GO:0005739">
    <property type="term" value="C:mitochondrion"/>
    <property type="evidence" value="ECO:0007669"/>
    <property type="project" value="TreeGrafter"/>
</dbReference>
<evidence type="ECO:0008006" key="6">
    <source>
        <dbReference type="Google" id="ProtNLM"/>
    </source>
</evidence>
<comment type="similarity">
    <text evidence="1">Belongs to the PPR family. P subfamily.</text>
</comment>
<organism evidence="4 5">
    <name type="scientific">Lithospermum erythrorhizon</name>
    <name type="common">Purple gromwell</name>
    <name type="synonym">Lithospermum officinale var. erythrorhizon</name>
    <dbReference type="NCBI Taxonomy" id="34254"/>
    <lineage>
        <taxon>Eukaryota</taxon>
        <taxon>Viridiplantae</taxon>
        <taxon>Streptophyta</taxon>
        <taxon>Embryophyta</taxon>
        <taxon>Tracheophyta</taxon>
        <taxon>Spermatophyta</taxon>
        <taxon>Magnoliopsida</taxon>
        <taxon>eudicotyledons</taxon>
        <taxon>Gunneridae</taxon>
        <taxon>Pentapetalae</taxon>
        <taxon>asterids</taxon>
        <taxon>lamiids</taxon>
        <taxon>Boraginales</taxon>
        <taxon>Boraginaceae</taxon>
        <taxon>Boraginoideae</taxon>
        <taxon>Lithospermeae</taxon>
        <taxon>Lithospermum</taxon>
    </lineage>
</organism>
<dbReference type="AlphaFoldDB" id="A0AAV3RK68"/>
<dbReference type="NCBIfam" id="TIGR00756">
    <property type="entry name" value="PPR"/>
    <property type="match status" value="2"/>
</dbReference>
<dbReference type="InterPro" id="IPR002885">
    <property type="entry name" value="PPR_rpt"/>
</dbReference>